<evidence type="ECO:0000313" key="3">
    <source>
        <dbReference type="Proteomes" id="UP000291591"/>
    </source>
</evidence>
<dbReference type="GO" id="GO:0016747">
    <property type="term" value="F:acyltransferase activity, transferring groups other than amino-acyl groups"/>
    <property type="evidence" value="ECO:0007669"/>
    <property type="project" value="InterPro"/>
</dbReference>
<gene>
    <name evidence="2" type="ORF">EV383_1609</name>
</gene>
<accession>A0A4Q7USR6</accession>
<reference evidence="2 3" key="1">
    <citation type="submission" date="2019-02" db="EMBL/GenBank/DDBJ databases">
        <title>Sequencing the genomes of 1000 actinobacteria strains.</title>
        <authorList>
            <person name="Klenk H.-P."/>
        </authorList>
    </citation>
    <scope>NUCLEOTIDE SEQUENCE [LARGE SCALE GENOMIC DNA]</scope>
    <source>
        <strain evidence="2 3">DSM 45779</strain>
    </source>
</reference>
<name>A0A4Q7USR6_PSEST</name>
<sequence length="156" mass="17331">MTVDTRTATLRRSWALDLDVPAFYALLRLRVDVFVVEQNCPYPELDGRDLEPRTRHYWLAGTPTEEDPAPVLGTLRLLKEPDGGYRIGRVCTRADARGRGLGAQLMSAALAEVGSGTCVLDAQEHQVPFYERFGFTATGPSFLEDGIPHVPMVRSR</sequence>
<keyword evidence="3" id="KW-1185">Reference proteome</keyword>
<comment type="caution">
    <text evidence="2">The sequence shown here is derived from an EMBL/GenBank/DDBJ whole genome shotgun (WGS) entry which is preliminary data.</text>
</comment>
<dbReference type="PROSITE" id="PS51186">
    <property type="entry name" value="GNAT"/>
    <property type="match status" value="1"/>
</dbReference>
<dbReference type="Proteomes" id="UP000291591">
    <property type="component" value="Unassembled WGS sequence"/>
</dbReference>
<evidence type="ECO:0000313" key="2">
    <source>
        <dbReference type="EMBL" id="RZT84755.1"/>
    </source>
</evidence>
<evidence type="ECO:0000259" key="1">
    <source>
        <dbReference type="PROSITE" id="PS51186"/>
    </source>
</evidence>
<feature type="domain" description="N-acetyltransferase" evidence="1">
    <location>
        <begin position="3"/>
        <end position="156"/>
    </location>
</feature>
<organism evidence="2 3">
    <name type="scientific">Pseudonocardia sediminis</name>
    <dbReference type="NCBI Taxonomy" id="1397368"/>
    <lineage>
        <taxon>Bacteria</taxon>
        <taxon>Bacillati</taxon>
        <taxon>Actinomycetota</taxon>
        <taxon>Actinomycetes</taxon>
        <taxon>Pseudonocardiales</taxon>
        <taxon>Pseudonocardiaceae</taxon>
        <taxon>Pseudonocardia</taxon>
    </lineage>
</organism>
<dbReference type="EMBL" id="SHKL01000001">
    <property type="protein sequence ID" value="RZT84755.1"/>
    <property type="molecule type" value="Genomic_DNA"/>
</dbReference>
<dbReference type="CDD" id="cd04301">
    <property type="entry name" value="NAT_SF"/>
    <property type="match status" value="1"/>
</dbReference>
<proteinExistence type="predicted"/>
<dbReference type="InterPro" id="IPR016181">
    <property type="entry name" value="Acyl_CoA_acyltransferase"/>
</dbReference>
<protein>
    <submittedName>
        <fullName evidence="2">ElaA protein</fullName>
    </submittedName>
</protein>
<dbReference type="SUPFAM" id="SSF55729">
    <property type="entry name" value="Acyl-CoA N-acyltransferases (Nat)"/>
    <property type="match status" value="1"/>
</dbReference>
<dbReference type="OrthoDB" id="9796171at2"/>
<dbReference type="Gene3D" id="3.40.630.30">
    <property type="match status" value="1"/>
</dbReference>
<dbReference type="RefSeq" id="WP_130289314.1">
    <property type="nucleotide sequence ID" value="NZ_SHKL01000001.1"/>
</dbReference>
<dbReference type="InterPro" id="IPR000182">
    <property type="entry name" value="GNAT_dom"/>
</dbReference>
<dbReference type="Pfam" id="PF13673">
    <property type="entry name" value="Acetyltransf_10"/>
    <property type="match status" value="1"/>
</dbReference>
<dbReference type="AlphaFoldDB" id="A0A4Q7USR6"/>